<dbReference type="InterPro" id="IPR035996">
    <property type="entry name" value="4pyrrol_Methylase_sf"/>
</dbReference>
<dbReference type="InterPro" id="IPR014776">
    <property type="entry name" value="4pyrrole_Mease_sub2"/>
</dbReference>
<name>A0A094JHX9_9GAMM</name>
<proteinExistence type="inferred from homology"/>
<keyword evidence="11" id="KW-1185">Reference proteome</keyword>
<dbReference type="Gene3D" id="3.40.1010.10">
    <property type="entry name" value="Cobalt-precorrin-4 Transmethylase, Domain 1"/>
    <property type="match status" value="1"/>
</dbReference>
<comment type="caution">
    <text evidence="10">The sequence shown here is derived from an EMBL/GenBank/DDBJ whole genome shotgun (WGS) entry which is preliminary data.</text>
</comment>
<dbReference type="CDD" id="cd11642">
    <property type="entry name" value="SUMT"/>
    <property type="match status" value="1"/>
</dbReference>
<evidence type="ECO:0000256" key="1">
    <source>
        <dbReference type="ARBA" id="ARBA00005879"/>
    </source>
</evidence>
<dbReference type="GO" id="GO:0004851">
    <property type="term" value="F:uroporphyrin-III C-methyltransferase activity"/>
    <property type="evidence" value="ECO:0007669"/>
    <property type="project" value="UniProtKB-EC"/>
</dbReference>
<evidence type="ECO:0000313" key="10">
    <source>
        <dbReference type="EMBL" id="KFZ38802.1"/>
    </source>
</evidence>
<dbReference type="InterPro" id="IPR050161">
    <property type="entry name" value="Siro_Cobalamin_biosynth"/>
</dbReference>
<evidence type="ECO:0000313" key="11">
    <source>
        <dbReference type="Proteomes" id="UP000029264"/>
    </source>
</evidence>
<dbReference type="UniPathway" id="UPA00262">
    <property type="reaction ID" value="UER00211"/>
</dbReference>
<accession>A0A094JHX9</accession>
<evidence type="ECO:0000256" key="2">
    <source>
        <dbReference type="ARBA" id="ARBA00012162"/>
    </source>
</evidence>
<dbReference type="InterPro" id="IPR000878">
    <property type="entry name" value="4pyrrol_Mease"/>
</dbReference>
<dbReference type="InterPro" id="IPR014777">
    <property type="entry name" value="4pyrrole_Mease_sub1"/>
</dbReference>
<evidence type="ECO:0000256" key="3">
    <source>
        <dbReference type="ARBA" id="ARBA00022603"/>
    </source>
</evidence>
<dbReference type="PANTHER" id="PTHR45790:SF3">
    <property type="entry name" value="S-ADENOSYL-L-METHIONINE-DEPENDENT UROPORPHYRINOGEN III METHYLTRANSFERASE, CHLOROPLASTIC"/>
    <property type="match status" value="1"/>
</dbReference>
<comment type="similarity">
    <text evidence="1">Belongs to the precorrin methyltransferase family.</text>
</comment>
<keyword evidence="6" id="KW-0627">Porphyrin biosynthesis</keyword>
<evidence type="ECO:0000256" key="8">
    <source>
        <dbReference type="ARBA" id="ARBA00060548"/>
    </source>
</evidence>
<dbReference type="SUPFAM" id="SSF53790">
    <property type="entry name" value="Tetrapyrrole methylase"/>
    <property type="match status" value="1"/>
</dbReference>
<dbReference type="Proteomes" id="UP000029264">
    <property type="component" value="Unassembled WGS sequence"/>
</dbReference>
<evidence type="ECO:0000256" key="7">
    <source>
        <dbReference type="ARBA" id="ARBA00025705"/>
    </source>
</evidence>
<dbReference type="GO" id="GO:0019354">
    <property type="term" value="P:siroheme biosynthetic process"/>
    <property type="evidence" value="ECO:0007669"/>
    <property type="project" value="UniProtKB-UniPathway"/>
</dbReference>
<organism evidence="10 11">
    <name type="scientific">Shewanella mangrovi</name>
    <dbReference type="NCBI Taxonomy" id="1515746"/>
    <lineage>
        <taxon>Bacteria</taxon>
        <taxon>Pseudomonadati</taxon>
        <taxon>Pseudomonadota</taxon>
        <taxon>Gammaproteobacteria</taxon>
        <taxon>Alteromonadales</taxon>
        <taxon>Shewanellaceae</taxon>
        <taxon>Shewanella</taxon>
    </lineage>
</organism>
<feature type="domain" description="Tetrapyrrole methylase" evidence="9">
    <location>
        <begin position="18"/>
        <end position="232"/>
    </location>
</feature>
<dbReference type="Gene3D" id="3.30.950.10">
    <property type="entry name" value="Methyltransferase, Cobalt-precorrin-4 Transmethylase, Domain 2"/>
    <property type="match status" value="1"/>
</dbReference>
<dbReference type="Pfam" id="PF00590">
    <property type="entry name" value="TP_methylase"/>
    <property type="match status" value="1"/>
</dbReference>
<keyword evidence="4 10" id="KW-0808">Transferase</keyword>
<comment type="pathway">
    <text evidence="7">Porphyrin-containing compound metabolism; siroheme biosynthesis; precorrin-2 from uroporphyrinogen III: step 1/1.</text>
</comment>
<dbReference type="AlphaFoldDB" id="A0A094JHX9"/>
<reference evidence="10 11" key="1">
    <citation type="submission" date="2014-06" db="EMBL/GenBank/DDBJ databases">
        <title>Shewanella sp. YQH10.</title>
        <authorList>
            <person name="Liu Y."/>
            <person name="Zeng R."/>
        </authorList>
    </citation>
    <scope>NUCLEOTIDE SEQUENCE [LARGE SCALE GENOMIC DNA]</scope>
    <source>
        <strain evidence="10 11">YQH10</strain>
    </source>
</reference>
<gene>
    <name evidence="10" type="ORF">HR45_05195</name>
</gene>
<dbReference type="InterPro" id="IPR006366">
    <property type="entry name" value="CobA/CysG_C"/>
</dbReference>
<sequence length="285" mass="29302">MQAMLASSQLPQLAAGEVALVGAGCGSLGNLTLAAFKLISTAEAVVFDALVDSDILGLLPESCERYDMGKRGGVVCGGKVSSSQDAINHKLLSLAQRGLKVLRLKGGDPNVFGRGTEEALFLAEHGIKSQFVAGVTAALGCAAAAAIPLTHRGVSRSVTLVTGHQASGDTTHHWRALLDLGSTLVFYMGKDQAQKIAASLLLAGGSSELPMVFISAGCRDSQQLHYATVGTMAAVAKTISSEGPTLMIIGEVVAVGRELQQLLNDIDVGEQKVSVSGGLRHAIAG</sequence>
<dbReference type="PANTHER" id="PTHR45790">
    <property type="entry name" value="SIROHEME SYNTHASE-RELATED"/>
    <property type="match status" value="1"/>
</dbReference>
<dbReference type="EC" id="2.1.1.107" evidence="2"/>
<comment type="pathway">
    <text evidence="8">Cofactor biosynthesis; adenosylcobalamin biosynthesis; precorrin-2 from uroporphyrinogen III: step 1/1.</text>
</comment>
<dbReference type="NCBIfam" id="NF004790">
    <property type="entry name" value="PRK06136.1"/>
    <property type="match status" value="1"/>
</dbReference>
<dbReference type="EMBL" id="JPEO01000002">
    <property type="protein sequence ID" value="KFZ38802.1"/>
    <property type="molecule type" value="Genomic_DNA"/>
</dbReference>
<dbReference type="GO" id="GO:0032259">
    <property type="term" value="P:methylation"/>
    <property type="evidence" value="ECO:0007669"/>
    <property type="project" value="UniProtKB-KW"/>
</dbReference>
<dbReference type="eggNOG" id="COG0007">
    <property type="taxonomic scope" value="Bacteria"/>
</dbReference>
<protein>
    <recommendedName>
        <fullName evidence="2">uroporphyrinogen-III C-methyltransferase</fullName>
        <ecNumber evidence="2">2.1.1.107</ecNumber>
    </recommendedName>
</protein>
<dbReference type="NCBIfam" id="TIGR01469">
    <property type="entry name" value="cobA_cysG_Cterm"/>
    <property type="match status" value="1"/>
</dbReference>
<dbReference type="FunFam" id="3.40.1010.10:FF:000001">
    <property type="entry name" value="Siroheme synthase"/>
    <property type="match status" value="1"/>
</dbReference>
<evidence type="ECO:0000256" key="6">
    <source>
        <dbReference type="ARBA" id="ARBA00023244"/>
    </source>
</evidence>
<dbReference type="STRING" id="1515746.HR45_05195"/>
<evidence type="ECO:0000256" key="4">
    <source>
        <dbReference type="ARBA" id="ARBA00022679"/>
    </source>
</evidence>
<keyword evidence="5" id="KW-0949">S-adenosyl-L-methionine</keyword>
<evidence type="ECO:0000256" key="5">
    <source>
        <dbReference type="ARBA" id="ARBA00022691"/>
    </source>
</evidence>
<keyword evidence="3 10" id="KW-0489">Methyltransferase</keyword>
<evidence type="ECO:0000259" key="9">
    <source>
        <dbReference type="Pfam" id="PF00590"/>
    </source>
</evidence>